<evidence type="ECO:0000256" key="21">
    <source>
        <dbReference type="SAM" id="MobiDB-lite"/>
    </source>
</evidence>
<evidence type="ECO:0000256" key="8">
    <source>
        <dbReference type="ARBA" id="ARBA00022723"/>
    </source>
</evidence>
<dbReference type="EC" id="2.4.1.135" evidence="5 20"/>
<feature type="region of interest" description="Disordered" evidence="21">
    <location>
        <begin position="330"/>
        <end position="385"/>
    </location>
</feature>
<dbReference type="GO" id="GO:0000139">
    <property type="term" value="C:Golgi membrane"/>
    <property type="evidence" value="ECO:0007669"/>
    <property type="project" value="UniProtKB-SubCell"/>
</dbReference>
<dbReference type="Pfam" id="PF03360">
    <property type="entry name" value="Glyco_transf_43"/>
    <property type="match status" value="1"/>
</dbReference>
<evidence type="ECO:0000256" key="1">
    <source>
        <dbReference type="ARBA" id="ARBA00001936"/>
    </source>
</evidence>
<evidence type="ECO:0000256" key="17">
    <source>
        <dbReference type="PIRSR" id="PIRSR605027-3"/>
    </source>
</evidence>
<keyword evidence="23" id="KW-1185">Reference proteome</keyword>
<evidence type="ECO:0000256" key="20">
    <source>
        <dbReference type="RuleBase" id="RU363127"/>
    </source>
</evidence>
<dbReference type="InterPro" id="IPR005027">
    <property type="entry name" value="Glyco_trans_43"/>
</dbReference>
<feature type="region of interest" description="Disordered" evidence="21">
    <location>
        <begin position="286"/>
        <end position="311"/>
    </location>
</feature>
<dbReference type="InterPro" id="IPR029044">
    <property type="entry name" value="Nucleotide-diphossugar_trans"/>
</dbReference>
<comment type="pathway">
    <text evidence="3 20">Protein modification; protein glycosylation.</text>
</comment>
<organism evidence="22 23">
    <name type="scientific">Artemia franciscana</name>
    <name type="common">Brine shrimp</name>
    <name type="synonym">Artemia sanfranciscana</name>
    <dbReference type="NCBI Taxonomy" id="6661"/>
    <lineage>
        <taxon>Eukaryota</taxon>
        <taxon>Metazoa</taxon>
        <taxon>Ecdysozoa</taxon>
        <taxon>Arthropoda</taxon>
        <taxon>Crustacea</taxon>
        <taxon>Branchiopoda</taxon>
        <taxon>Anostraca</taxon>
        <taxon>Artemiidae</taxon>
        <taxon>Artemia</taxon>
    </lineage>
</organism>
<evidence type="ECO:0000256" key="4">
    <source>
        <dbReference type="ARBA" id="ARBA00007706"/>
    </source>
</evidence>
<evidence type="ECO:0000256" key="6">
    <source>
        <dbReference type="ARBA" id="ARBA00022679"/>
    </source>
</evidence>
<feature type="compositionally biased region" description="Polar residues" evidence="21">
    <location>
        <begin position="72"/>
        <end position="83"/>
    </location>
</feature>
<feature type="compositionally biased region" description="Polar residues" evidence="21">
    <location>
        <begin position="330"/>
        <end position="345"/>
    </location>
</feature>
<keyword evidence="10" id="KW-1133">Transmembrane helix</keyword>
<evidence type="ECO:0000256" key="19">
    <source>
        <dbReference type="PIRSR" id="PIRSR605027-5"/>
    </source>
</evidence>
<comment type="similarity">
    <text evidence="4 20">Belongs to the glycosyltransferase 43 family.</text>
</comment>
<dbReference type="FunFam" id="3.90.550.10:FF:000044">
    <property type="entry name" value="Galactosylgalactosylxylosylprotein 3-beta-glucuronosyltransferase"/>
    <property type="match status" value="1"/>
</dbReference>
<evidence type="ECO:0000256" key="15">
    <source>
        <dbReference type="ARBA" id="ARBA00047979"/>
    </source>
</evidence>
<feature type="compositionally biased region" description="Polar residues" evidence="21">
    <location>
        <begin position="128"/>
        <end position="138"/>
    </location>
</feature>
<protein>
    <recommendedName>
        <fullName evidence="5 20">Galactosylgalactosylxylosylprotein 3-beta-glucuronosyltransferase</fullName>
        <ecNumber evidence="5 20">2.4.1.135</ecNumber>
    </recommendedName>
</protein>
<keyword evidence="6 20" id="KW-0808">Transferase</keyword>
<evidence type="ECO:0000256" key="2">
    <source>
        <dbReference type="ARBA" id="ARBA00004323"/>
    </source>
</evidence>
<accession>A0AA88H971</accession>
<reference evidence="22" key="1">
    <citation type="submission" date="2023-07" db="EMBL/GenBank/DDBJ databases">
        <title>Chromosome-level genome assembly of Artemia franciscana.</title>
        <authorList>
            <person name="Jo E."/>
        </authorList>
    </citation>
    <scope>NUCLEOTIDE SEQUENCE</scope>
    <source>
        <tissue evidence="22">Whole body</tissue>
    </source>
</reference>
<evidence type="ECO:0000256" key="10">
    <source>
        <dbReference type="ARBA" id="ARBA00022989"/>
    </source>
</evidence>
<keyword evidence="19" id="KW-1015">Disulfide bond</keyword>
<keyword evidence="9 20" id="KW-0735">Signal-anchor</keyword>
<dbReference type="EMBL" id="JAVRJZ010000019">
    <property type="protein sequence ID" value="KAK2707243.1"/>
    <property type="molecule type" value="Genomic_DNA"/>
</dbReference>
<evidence type="ECO:0000256" key="16">
    <source>
        <dbReference type="PIRSR" id="PIRSR605027-1"/>
    </source>
</evidence>
<comment type="caution">
    <text evidence="22">The sequence shown here is derived from an EMBL/GenBank/DDBJ whole genome shotgun (WGS) entry which is preliminary data.</text>
</comment>
<feature type="site" description="Interaction with galactose moiety of substrate glycoprotein" evidence="18">
    <location>
        <position position="1040"/>
    </location>
</feature>
<feature type="region of interest" description="Disordered" evidence="21">
    <location>
        <begin position="1"/>
        <end position="32"/>
    </location>
</feature>
<comment type="cofactor">
    <cofactor evidence="1 17 20">
        <name>Mn(2+)</name>
        <dbReference type="ChEBI" id="CHEBI:29035"/>
    </cofactor>
</comment>
<dbReference type="GO" id="GO:0050650">
    <property type="term" value="P:chondroitin sulfate proteoglycan biosynthetic process"/>
    <property type="evidence" value="ECO:0007669"/>
    <property type="project" value="TreeGrafter"/>
</dbReference>
<evidence type="ECO:0000256" key="13">
    <source>
        <dbReference type="ARBA" id="ARBA00023180"/>
    </source>
</evidence>
<feature type="region of interest" description="Disordered" evidence="21">
    <location>
        <begin position="72"/>
        <end position="112"/>
    </location>
</feature>
<dbReference type="GO" id="GO:0015018">
    <property type="term" value="F:galactosylgalactosylxylosylprotein 3-beta-glucuronosyltransferase activity"/>
    <property type="evidence" value="ECO:0007669"/>
    <property type="project" value="UniProtKB-UniRule"/>
</dbReference>
<feature type="compositionally biased region" description="Polar residues" evidence="21">
    <location>
        <begin position="164"/>
        <end position="174"/>
    </location>
</feature>
<evidence type="ECO:0000256" key="5">
    <source>
        <dbReference type="ARBA" id="ARBA00012641"/>
    </source>
</evidence>
<sequence>MVVVEKKSRNITPVNGEPEKPVWTNNECRDQPESLNSTMTELKDSGISEVNIPINSCNSTRSQYDNIESNCRTESEASSTRSYNAKVGSKQDKAIHRIKKGSNTKNTTGKNVDCGWNYRQVYRVEDINGSSKHSNRSPNVGRDKRNHMLSPKNLKPLTERSDDTGTLSSTSRPHSNSDQRSKKSLMQNTTETCENPKNMILEKTGYCLGEADGVHEGLNISQATDVSIDKSSSIANCEGTKSADIHRVPECKSRPLSLHKRKECQNGIEKIPGKALFLANVAQEKQGSSKIELHEEKPRLNKDTDGGTDTQGLQKLEKSIVSENSVKLPSSLNITDWGNRRSTSPQEDKLSDNFSSRRNSAKLNRLTKEETNMIKNPNRPDFSENELNKEKSILNQKRFGNQNMETTTAENNEKETLNLSTLQFREKWTKSPNFVTSSPVDCEFCLEENIVDEHEAIDEEIGPILSASPCVSADIKEKLRGAQEKSSNKEETLINYHDNSATHKQCYSESSMKLHFRENGEKIQSPENEKETAPSLNSEIQNDNHLGEISGVIIGPKVDQNTESDITKIEIPITAAHQRGQQTKNGEEAEYTVNFEEEIPKGNVGNYNQNQNAQRAYVKETKNSVIEEAAGKTYVATVNPKCKEGFHMKKKSPHKQNLTTVYNKEKHSKIPKPQQKKSRDRSQPTLSPIHRYSDERSRLAERTLPSFDRTNAIMTPVENRYHNCSRKPPLPVSVTLANQIALRRYHTERRIFQQLLDLKQMQMRSHRANEAVLVKRLLDGFNKVMPEFGLRRYNGQYLFKPLEKFLFGQGRKSMGGERLNRYSPRHSFRQMHLMASKQPAVTKSSDRCLIIEVSSEDDTKPFQVEDSPHYRQLRAEIARLKQANKKCGVHFHENLNLPTIYAITPTHSRPVQKAELTRLSQTFLLVPNFHWIIVEDADKKTDLVANLLSKSGLTYTHLNAATPKDWKLKLDQPQWKKPRGVIQRNAALEWIRQNAPHDAQGVVYFADDDNVYSLELFEEMRSTKKASVWPVGLAGGLLVERPILNADGKVSEWFTLWRPERPFAIDMAGFCISLQLIRDNPKAEFSWEVPRGYQESHILSAVVTKEELEPKADGCTKV</sequence>
<feature type="disulfide bond" description="Interchain" evidence="19">
    <location>
        <position position="848"/>
    </location>
</feature>
<dbReference type="Proteomes" id="UP001187531">
    <property type="component" value="Unassembled WGS sequence"/>
</dbReference>
<feature type="binding site" evidence="17">
    <location>
        <position position="1009"/>
    </location>
    <ligand>
        <name>Mn(2+)</name>
        <dbReference type="ChEBI" id="CHEBI:29035"/>
    </ligand>
</feature>
<evidence type="ECO:0000256" key="18">
    <source>
        <dbReference type="PIRSR" id="PIRSR605027-4"/>
    </source>
</evidence>
<evidence type="ECO:0000256" key="14">
    <source>
        <dbReference type="ARBA" id="ARBA00023211"/>
    </source>
</evidence>
<keyword evidence="14 17" id="KW-0464">Manganese</keyword>
<keyword evidence="11 20" id="KW-0333">Golgi apparatus</keyword>
<feature type="compositionally biased region" description="Basic and acidic residues" evidence="21">
    <location>
        <begin position="691"/>
        <end position="701"/>
    </location>
</feature>
<keyword evidence="13" id="KW-0325">Glycoprotein</keyword>
<proteinExistence type="inferred from homology"/>
<evidence type="ECO:0000256" key="9">
    <source>
        <dbReference type="ARBA" id="ARBA00022968"/>
    </source>
</evidence>
<dbReference type="PANTHER" id="PTHR10896">
    <property type="entry name" value="GALACTOSYLGALACTOSYLXYLOSYLPROTEIN 3-BETA-GLUCURONOSYLTRANSFERASE BETA-1,3-GLUCURONYLTRANSFERASE"/>
    <property type="match status" value="1"/>
</dbReference>
<feature type="region of interest" description="Disordered" evidence="21">
    <location>
        <begin position="127"/>
        <end position="196"/>
    </location>
</feature>
<feature type="compositionally biased region" description="Basic and acidic residues" evidence="21">
    <location>
        <begin position="291"/>
        <end position="305"/>
    </location>
</feature>
<dbReference type="SUPFAM" id="SSF53448">
    <property type="entry name" value="Nucleotide-diphospho-sugar transferases"/>
    <property type="match status" value="1"/>
</dbReference>
<dbReference type="GO" id="GO:0046872">
    <property type="term" value="F:metal ion binding"/>
    <property type="evidence" value="ECO:0007669"/>
    <property type="project" value="UniProtKB-KW"/>
</dbReference>
<evidence type="ECO:0000256" key="3">
    <source>
        <dbReference type="ARBA" id="ARBA00004922"/>
    </source>
</evidence>
<evidence type="ECO:0000313" key="23">
    <source>
        <dbReference type="Proteomes" id="UP001187531"/>
    </source>
</evidence>
<feature type="compositionally biased region" description="Polar residues" evidence="21">
    <location>
        <begin position="352"/>
        <end position="362"/>
    </location>
</feature>
<keyword evidence="7" id="KW-0812">Transmembrane</keyword>
<dbReference type="AlphaFoldDB" id="A0AA88H971"/>
<dbReference type="Gene3D" id="3.90.550.10">
    <property type="entry name" value="Spore Coat Polysaccharide Biosynthesis Protein SpsA, Chain A"/>
    <property type="match status" value="1"/>
</dbReference>
<name>A0AA88H971_ARTSF</name>
<gene>
    <name evidence="22" type="ORF">QYM36_015058</name>
</gene>
<comment type="catalytic activity">
    <reaction evidence="15 20">
        <text>3-O-(beta-D-galactosyl-(1-&gt;3)-beta-D-galactosyl-(1-&gt;4)-beta-D-xylosyl)-L-seryl-[protein] + UDP-alpha-D-glucuronate = 3-O-(beta-D-GlcA-(1-&gt;3)-beta-D-Gal-(1-&gt;3)-beta-D-Gal-(1-&gt;4)-beta-D-Xyl)-L-seryl-[protein] + UDP + H(+)</text>
        <dbReference type="Rhea" id="RHEA:24168"/>
        <dbReference type="Rhea" id="RHEA-COMP:12571"/>
        <dbReference type="Rhea" id="RHEA-COMP:12573"/>
        <dbReference type="ChEBI" id="CHEBI:15378"/>
        <dbReference type="ChEBI" id="CHEBI:58052"/>
        <dbReference type="ChEBI" id="CHEBI:58223"/>
        <dbReference type="ChEBI" id="CHEBI:132090"/>
        <dbReference type="ChEBI" id="CHEBI:132093"/>
        <dbReference type="EC" id="2.4.1.135"/>
    </reaction>
</comment>
<evidence type="ECO:0000313" key="22">
    <source>
        <dbReference type="EMBL" id="KAK2707243.1"/>
    </source>
</evidence>
<dbReference type="PANTHER" id="PTHR10896:SF65">
    <property type="entry name" value="GALACTOSYLGALACTOSYLXYLOSYLPROTEIN 3-BETA-GLUCURONOSYLTRANSFERASE 3"/>
    <property type="match status" value="1"/>
</dbReference>
<dbReference type="CDD" id="cd00218">
    <property type="entry name" value="GlcAT-I"/>
    <property type="match status" value="1"/>
</dbReference>
<feature type="region of interest" description="Disordered" evidence="21">
    <location>
        <begin position="645"/>
        <end position="702"/>
    </location>
</feature>
<comment type="subcellular location">
    <subcellularLocation>
        <location evidence="2 20">Golgi apparatus membrane</location>
        <topology evidence="2 20">Single-pass type II membrane protein</topology>
    </subcellularLocation>
</comment>
<feature type="active site" description="Proton donor/acceptor" evidence="16">
    <location>
        <position position="1095"/>
    </location>
</feature>
<keyword evidence="12" id="KW-0472">Membrane</keyword>
<keyword evidence="8 17" id="KW-0479">Metal-binding</keyword>
<evidence type="ECO:0000256" key="12">
    <source>
        <dbReference type="ARBA" id="ARBA00023136"/>
    </source>
</evidence>
<dbReference type="GO" id="GO:0005975">
    <property type="term" value="P:carbohydrate metabolic process"/>
    <property type="evidence" value="ECO:0007669"/>
    <property type="project" value="TreeGrafter"/>
</dbReference>
<evidence type="ECO:0000256" key="7">
    <source>
        <dbReference type="ARBA" id="ARBA00022692"/>
    </source>
</evidence>
<feature type="compositionally biased region" description="Polar residues" evidence="21">
    <location>
        <begin position="182"/>
        <end position="195"/>
    </location>
</feature>
<evidence type="ECO:0000256" key="11">
    <source>
        <dbReference type="ARBA" id="ARBA00023034"/>
    </source>
</evidence>
<feature type="compositionally biased region" description="Basic residues" evidence="21">
    <location>
        <begin position="666"/>
        <end position="679"/>
    </location>
</feature>